<dbReference type="GO" id="GO:0006337">
    <property type="term" value="P:nucleosome disassembly"/>
    <property type="evidence" value="ECO:0007669"/>
    <property type="project" value="TreeGrafter"/>
</dbReference>
<dbReference type="GO" id="GO:0003682">
    <property type="term" value="F:chromatin binding"/>
    <property type="evidence" value="ECO:0007669"/>
    <property type="project" value="TreeGrafter"/>
</dbReference>
<gene>
    <name evidence="4" type="ORF">KIW84_023651</name>
</gene>
<dbReference type="GO" id="GO:0042393">
    <property type="term" value="F:histone binding"/>
    <property type="evidence" value="ECO:0007669"/>
    <property type="project" value="TreeGrafter"/>
</dbReference>
<dbReference type="GO" id="GO:0005524">
    <property type="term" value="F:ATP binding"/>
    <property type="evidence" value="ECO:0007669"/>
    <property type="project" value="UniProtKB-KW"/>
</dbReference>
<dbReference type="GO" id="GO:0005634">
    <property type="term" value="C:nucleus"/>
    <property type="evidence" value="ECO:0007669"/>
    <property type="project" value="TreeGrafter"/>
</dbReference>
<name>A0A9D5BC83_PEA</name>
<dbReference type="EMBL" id="JAMSHJ010000002">
    <property type="protein sequence ID" value="KAI5437619.1"/>
    <property type="molecule type" value="Genomic_DNA"/>
</dbReference>
<evidence type="ECO:0000256" key="1">
    <source>
        <dbReference type="ARBA" id="ARBA00006914"/>
    </source>
</evidence>
<dbReference type="GO" id="GO:0045815">
    <property type="term" value="P:transcription initiation-coupled chromatin remodeling"/>
    <property type="evidence" value="ECO:0007669"/>
    <property type="project" value="TreeGrafter"/>
</dbReference>
<organism evidence="4 5">
    <name type="scientific">Pisum sativum</name>
    <name type="common">Garden pea</name>
    <name type="synonym">Lathyrus oleraceus</name>
    <dbReference type="NCBI Taxonomy" id="3888"/>
    <lineage>
        <taxon>Eukaryota</taxon>
        <taxon>Viridiplantae</taxon>
        <taxon>Streptophyta</taxon>
        <taxon>Embryophyta</taxon>
        <taxon>Tracheophyta</taxon>
        <taxon>Spermatophyta</taxon>
        <taxon>Magnoliopsida</taxon>
        <taxon>eudicotyledons</taxon>
        <taxon>Gunneridae</taxon>
        <taxon>Pentapetalae</taxon>
        <taxon>rosids</taxon>
        <taxon>fabids</taxon>
        <taxon>Fabales</taxon>
        <taxon>Fabaceae</taxon>
        <taxon>Papilionoideae</taxon>
        <taxon>50 kb inversion clade</taxon>
        <taxon>NPAAA clade</taxon>
        <taxon>Hologalegina</taxon>
        <taxon>IRL clade</taxon>
        <taxon>Fabeae</taxon>
        <taxon>Lathyrus</taxon>
    </lineage>
</organism>
<dbReference type="InterPro" id="IPR045199">
    <property type="entry name" value="ATAD2-like"/>
</dbReference>
<dbReference type="GO" id="GO:0006334">
    <property type="term" value="P:nucleosome assembly"/>
    <property type="evidence" value="ECO:0007669"/>
    <property type="project" value="TreeGrafter"/>
</dbReference>
<evidence type="ECO:0000313" key="4">
    <source>
        <dbReference type="EMBL" id="KAI5437619.1"/>
    </source>
</evidence>
<evidence type="ECO:0000313" key="5">
    <source>
        <dbReference type="Proteomes" id="UP001058974"/>
    </source>
</evidence>
<dbReference type="SUPFAM" id="SSF52540">
    <property type="entry name" value="P-loop containing nucleoside triphosphate hydrolases"/>
    <property type="match status" value="1"/>
</dbReference>
<dbReference type="Gene3D" id="3.40.50.300">
    <property type="entry name" value="P-loop containing nucleotide triphosphate hydrolases"/>
    <property type="match status" value="1"/>
</dbReference>
<dbReference type="GO" id="GO:0016887">
    <property type="term" value="F:ATP hydrolysis activity"/>
    <property type="evidence" value="ECO:0007669"/>
    <property type="project" value="TreeGrafter"/>
</dbReference>
<dbReference type="Proteomes" id="UP001058974">
    <property type="component" value="Chromosome 2"/>
</dbReference>
<evidence type="ECO:0000256" key="3">
    <source>
        <dbReference type="ARBA" id="ARBA00022840"/>
    </source>
</evidence>
<comment type="similarity">
    <text evidence="1">Belongs to the AAA ATPase family.</text>
</comment>
<dbReference type="PANTHER" id="PTHR23069">
    <property type="entry name" value="AAA DOMAIN-CONTAINING"/>
    <property type="match status" value="1"/>
</dbReference>
<proteinExistence type="inferred from homology"/>
<dbReference type="AlphaFoldDB" id="A0A9D5BC83"/>
<dbReference type="Gramene" id="Psat02G0365100-T1">
    <property type="protein sequence ID" value="KAI5437619.1"/>
    <property type="gene ID" value="KIW84_023651"/>
</dbReference>
<dbReference type="InterPro" id="IPR027417">
    <property type="entry name" value="P-loop_NTPase"/>
</dbReference>
<reference evidence="4 5" key="1">
    <citation type="journal article" date="2022" name="Nat. Genet.">
        <title>Improved pea reference genome and pan-genome highlight genomic features and evolutionary characteristics.</title>
        <authorList>
            <person name="Yang T."/>
            <person name="Liu R."/>
            <person name="Luo Y."/>
            <person name="Hu S."/>
            <person name="Wang D."/>
            <person name="Wang C."/>
            <person name="Pandey M.K."/>
            <person name="Ge S."/>
            <person name="Xu Q."/>
            <person name="Li N."/>
            <person name="Li G."/>
            <person name="Huang Y."/>
            <person name="Saxena R.K."/>
            <person name="Ji Y."/>
            <person name="Li M."/>
            <person name="Yan X."/>
            <person name="He Y."/>
            <person name="Liu Y."/>
            <person name="Wang X."/>
            <person name="Xiang C."/>
            <person name="Varshney R.K."/>
            <person name="Ding H."/>
            <person name="Gao S."/>
            <person name="Zong X."/>
        </authorList>
    </citation>
    <scope>NUCLEOTIDE SEQUENCE [LARGE SCALE GENOMIC DNA]</scope>
    <source>
        <strain evidence="4 5">cv. Zhongwan 6</strain>
    </source>
</reference>
<sequence length="385" mass="43083">MTSIKNVIISALDKKKIPIDHWWLHLDEFLQETNVAYEVSKCLSCSGILSANHGFSGSCDIMDHVDDKPSNKNHVNLYNGRLPDIPFGMTNKSVQKIDMATISQEGHGDIVQGIAQILMKCPSTKSCVIFMPRIDLWVVEEDVKIAEKTDSCSMDQLSSEMDTSCFTPREIIEKENGINTGKHPAEMIECQSDKKASYAWMTFIEQVESIGLSTSLMILATSQVPYTELPHKIRGFFKRYRSMDRQSTPIVQTVPQFSLQIDENFDHDLAINVSTIRKADLVTVLQQGSVSEIGTHDELFAIEENGVYAKLIKMQETANQSSTSNARKSSAMPSSARNSGLYCSGGLPLFSLLSSWLLSQPLSYRKCSCRVSLVTWKLLMLRPHN</sequence>
<keyword evidence="3" id="KW-0067">ATP-binding</keyword>
<keyword evidence="2" id="KW-0547">Nucleotide-binding</keyword>
<dbReference type="PANTHER" id="PTHR23069:SF7">
    <property type="entry name" value="P-LOOP CONTAINING NUCLEOSIDE TRIPHOSPHATE HYDROLASES SUPERFAMILY PROTEIN"/>
    <property type="match status" value="1"/>
</dbReference>
<keyword evidence="5" id="KW-1185">Reference proteome</keyword>
<evidence type="ECO:0000256" key="2">
    <source>
        <dbReference type="ARBA" id="ARBA00022741"/>
    </source>
</evidence>
<protein>
    <submittedName>
        <fullName evidence="4">Uncharacterized protein</fullName>
    </submittedName>
</protein>
<accession>A0A9D5BC83</accession>
<comment type="caution">
    <text evidence="4">The sequence shown here is derived from an EMBL/GenBank/DDBJ whole genome shotgun (WGS) entry which is preliminary data.</text>
</comment>